<dbReference type="AlphaFoldDB" id="A0AAU7WB44"/>
<feature type="transmembrane region" description="Helical" evidence="1">
    <location>
        <begin position="168"/>
        <end position="190"/>
    </location>
</feature>
<dbReference type="EMBL" id="CP158374">
    <property type="protein sequence ID" value="XBX83076.1"/>
    <property type="molecule type" value="Genomic_DNA"/>
</dbReference>
<evidence type="ECO:0000256" key="1">
    <source>
        <dbReference type="SAM" id="Phobius"/>
    </source>
</evidence>
<organism evidence="2">
    <name type="scientific">Agromyces sp. G08B096</name>
    <dbReference type="NCBI Taxonomy" id="3156399"/>
    <lineage>
        <taxon>Bacteria</taxon>
        <taxon>Bacillati</taxon>
        <taxon>Actinomycetota</taxon>
        <taxon>Actinomycetes</taxon>
        <taxon>Micrococcales</taxon>
        <taxon>Microbacteriaceae</taxon>
        <taxon>Agromyces</taxon>
    </lineage>
</organism>
<sequence>MSLTTETRLSRSDRAAMYATVVIAAIGVAVTAWAATSRLIEVLPGTDVPVLVPFVGEQATLPIGPDGAPVEVDVDRAVVTVPQPAAATQFALVAQPIVTGATGIAAIALLAFFAWNVARGRAFARANVRLVLAAAVTLIVGWAVGGLFTTMGVNGALSAVSEYTYDGIIFSTDFTALWAILALGAIGGAFEIGERLQRETEGLV</sequence>
<gene>
    <name evidence="2" type="ORF">ABIQ69_03915</name>
</gene>
<reference evidence="2" key="1">
    <citation type="submission" date="2024-05" db="EMBL/GenBank/DDBJ databases">
        <authorList>
            <person name="Yu L."/>
        </authorList>
    </citation>
    <scope>NUCLEOTIDE SEQUENCE</scope>
    <source>
        <strain evidence="2">G08B096</strain>
    </source>
</reference>
<keyword evidence="1" id="KW-1133">Transmembrane helix</keyword>
<feature type="transmembrane region" description="Helical" evidence="1">
    <location>
        <begin position="15"/>
        <end position="35"/>
    </location>
</feature>
<feature type="transmembrane region" description="Helical" evidence="1">
    <location>
        <begin position="97"/>
        <end position="118"/>
    </location>
</feature>
<name>A0AAU7WB44_9MICO</name>
<keyword evidence="1" id="KW-0812">Transmembrane</keyword>
<keyword evidence="1" id="KW-0472">Membrane</keyword>
<dbReference type="RefSeq" id="WP_350349092.1">
    <property type="nucleotide sequence ID" value="NZ_CP158374.1"/>
</dbReference>
<protein>
    <recommendedName>
        <fullName evidence="3">DUF2975 domain-containing protein</fullName>
    </recommendedName>
</protein>
<proteinExistence type="predicted"/>
<feature type="transmembrane region" description="Helical" evidence="1">
    <location>
        <begin position="130"/>
        <end position="148"/>
    </location>
</feature>
<evidence type="ECO:0000313" key="2">
    <source>
        <dbReference type="EMBL" id="XBX83076.1"/>
    </source>
</evidence>
<accession>A0AAU7WB44</accession>
<evidence type="ECO:0008006" key="3">
    <source>
        <dbReference type="Google" id="ProtNLM"/>
    </source>
</evidence>